<dbReference type="EMBL" id="CP137640">
    <property type="protein sequence ID" value="WVX79504.1"/>
    <property type="molecule type" value="Genomic_DNA"/>
</dbReference>
<accession>A0ABZ2CEF0</accession>
<feature type="region of interest" description="Disordered" evidence="1">
    <location>
        <begin position="25"/>
        <end position="66"/>
    </location>
</feature>
<sequence>MPKENEFPNIPSPFSAELDAVMRDDQKFESSDSQATDKSSKDLNRLVSMDAGIPTDSLVLDEPKNG</sequence>
<protein>
    <submittedName>
        <fullName evidence="2">Uncharacterized protein</fullName>
    </submittedName>
</protein>
<evidence type="ECO:0000313" key="2">
    <source>
        <dbReference type="EMBL" id="WVX79504.1"/>
    </source>
</evidence>
<gene>
    <name evidence="2" type="ORF">R4Z09_19700</name>
</gene>
<reference evidence="2 3" key="1">
    <citation type="submission" date="2023-10" db="EMBL/GenBank/DDBJ databases">
        <title>Niallia locisalis sp.nov. isolated from a salt pond sample.</title>
        <authorList>
            <person name="Li X.-J."/>
            <person name="Dong L."/>
        </authorList>
    </citation>
    <scope>NUCLEOTIDE SEQUENCE [LARGE SCALE GENOMIC DNA]</scope>
    <source>
        <strain evidence="2 3">DSM 29761</strain>
    </source>
</reference>
<evidence type="ECO:0000256" key="1">
    <source>
        <dbReference type="SAM" id="MobiDB-lite"/>
    </source>
</evidence>
<proteinExistence type="predicted"/>
<evidence type="ECO:0000313" key="3">
    <source>
        <dbReference type="Proteomes" id="UP001357223"/>
    </source>
</evidence>
<keyword evidence="3" id="KW-1185">Reference proteome</keyword>
<dbReference type="RefSeq" id="WP_338448438.1">
    <property type="nucleotide sequence ID" value="NZ_CP137640.1"/>
</dbReference>
<organism evidence="2 3">
    <name type="scientific">Niallia oryzisoli</name>
    <dbReference type="NCBI Taxonomy" id="1737571"/>
    <lineage>
        <taxon>Bacteria</taxon>
        <taxon>Bacillati</taxon>
        <taxon>Bacillota</taxon>
        <taxon>Bacilli</taxon>
        <taxon>Bacillales</taxon>
        <taxon>Bacillaceae</taxon>
        <taxon>Niallia</taxon>
    </lineage>
</organism>
<name>A0ABZ2CEF0_9BACI</name>
<dbReference type="Proteomes" id="UP001357223">
    <property type="component" value="Chromosome"/>
</dbReference>